<dbReference type="Proteomes" id="UP000789342">
    <property type="component" value="Unassembled WGS sequence"/>
</dbReference>
<feature type="compositionally biased region" description="Basic residues" evidence="1">
    <location>
        <begin position="651"/>
        <end position="673"/>
    </location>
</feature>
<evidence type="ECO:0000313" key="2">
    <source>
        <dbReference type="EMBL" id="CAG8458562.1"/>
    </source>
</evidence>
<evidence type="ECO:0000256" key="1">
    <source>
        <dbReference type="SAM" id="MobiDB-lite"/>
    </source>
</evidence>
<accession>A0A9N8YYK5</accession>
<evidence type="ECO:0000313" key="3">
    <source>
        <dbReference type="Proteomes" id="UP000789342"/>
    </source>
</evidence>
<gene>
    <name evidence="2" type="ORF">AMORRO_LOCUS1279</name>
</gene>
<dbReference type="AlphaFoldDB" id="A0A9N8YYK5"/>
<dbReference type="EMBL" id="CAJVPV010000473">
    <property type="protein sequence ID" value="CAG8458562.1"/>
    <property type="molecule type" value="Genomic_DNA"/>
</dbReference>
<reference evidence="2" key="1">
    <citation type="submission" date="2021-06" db="EMBL/GenBank/DDBJ databases">
        <authorList>
            <person name="Kallberg Y."/>
            <person name="Tangrot J."/>
            <person name="Rosling A."/>
        </authorList>
    </citation>
    <scope>NUCLEOTIDE SEQUENCE</scope>
    <source>
        <strain evidence="2">CL551</strain>
    </source>
</reference>
<sequence>MVNIQALEPKLIGGIIKYIECPLNLILACKIIHKVSSIPWVRAEWAINKFGRAHVLFHSVRLGPNFINVEVVDKILENGGVLSRYFIQRLVMHFGRYDTKLIELKIEHNIGQIDADRIRSFQQKIKSPWASNLPLSVFTHLIIVAEKKFGELTAKGNDMELFHFLSAGPYVIGEAPKILISNMNNIEELILKMLFVPFPPRPKPKRSDLHNSSANIHEEYPPKDGYENSRQLNVIARAILINKNLVILWKSIGYHQICNDVNDLVMQGALLILFPPTPTTGYRRPDKKGVKERIRELINLGFDLTYPVIGDIMQLFEPKLSDIGNILLESFIEIKNDPVNEFMHRILIESIKPERNFKKHDLWKFLNQKLEKIYDRKDAQNNTGNKVLKKMDDHLSTKVKNLIGKVEFQEKALKRMDDHLSTKGKNRIGKVEFQEKALKKMDDHLSTKGKNRIGKVEFQEKAFLDVMDRYVESADKPTGTSLIFTPKFYDWVLETFGAEAKITKRCFDDILKTRVNIDKQLVQTLDTKVQECTYEAISNIWNIYCNKHVSFEHKHMQHLSQAAHEDILNPLFKGFLWRLFKLDPTHDHKAVTPSATKKQHDDLSTSMIWYGYLVNLKDHLMISGDKLATREFKQSLESFLDVLESSEFKKESKKRKQRLVVNQSRKRRRKKET</sequence>
<protein>
    <submittedName>
        <fullName evidence="2">11237_t:CDS:1</fullName>
    </submittedName>
</protein>
<name>A0A9N8YYK5_9GLOM</name>
<keyword evidence="3" id="KW-1185">Reference proteome</keyword>
<organism evidence="2 3">
    <name type="scientific">Acaulospora morrowiae</name>
    <dbReference type="NCBI Taxonomy" id="94023"/>
    <lineage>
        <taxon>Eukaryota</taxon>
        <taxon>Fungi</taxon>
        <taxon>Fungi incertae sedis</taxon>
        <taxon>Mucoromycota</taxon>
        <taxon>Glomeromycotina</taxon>
        <taxon>Glomeromycetes</taxon>
        <taxon>Diversisporales</taxon>
        <taxon>Acaulosporaceae</taxon>
        <taxon>Acaulospora</taxon>
    </lineage>
</organism>
<feature type="region of interest" description="Disordered" evidence="1">
    <location>
        <begin position="647"/>
        <end position="673"/>
    </location>
</feature>
<dbReference type="OrthoDB" id="270318at2759"/>
<proteinExistence type="predicted"/>
<comment type="caution">
    <text evidence="2">The sequence shown here is derived from an EMBL/GenBank/DDBJ whole genome shotgun (WGS) entry which is preliminary data.</text>
</comment>